<dbReference type="SUPFAM" id="SSF53633">
    <property type="entry name" value="Carbamate kinase-like"/>
    <property type="match status" value="2"/>
</dbReference>
<sequence>MSTPVSTPPSSRSPSLSSSLSSSPPKTPPNLHQNSADPDAKWLVQKFGGTSVGKFAVKIAEDVVSNYIDDNKVAIVCSARSGSTKALGTTNLLLRAASEALRRTKSVGSSVSGMTTPISRGLFGVGSSSDHSQSPPTSPNQKQRSRSSSVSHTPQSLFGFTPLIEQQQPQESQPEFHITVDIIRKEHITAARSSIRSKEILQELEEEIDRDCEWLRSFLFAAKIIDEISPRSRDNIIGLGERLACKFMTAVLRDRGVDAEYVSLEDIVPPWEGENSEKALPQDFYDTLAAALGERLKLCGNRVPVVTGFFGPVPGSLLRQVGRGYTDLCSALLAVGLEASELQIWKEVDGIFTADPRKVPTARLISVISPDEAAELTYYGSEVVHPFTMEQAIRRKIPIRIKNVENPRGGGTVIHPDPDTDIPTDAALSAPIPEPASLHTLQSLSPLSASSSSLNGLNGLQQLNALNADFTAHKKLPTAVTIKEHIVVLNVHSNRKSVSHGFLAGIFGTLDRFGVVVDLISTSEVHVSMAIGDDLPGKLLDRLVKDLKKNGSVSVHKDMTILSLVGKQMRNMVGIAGLMFTTLAQGNVNIEMISQGASEINISCVIEARDAIKALNLIHQSCLQIKPEPTRGRARLIYHL</sequence>
<dbReference type="GO" id="GO:0004072">
    <property type="term" value="F:aspartate kinase activity"/>
    <property type="evidence" value="ECO:0007669"/>
    <property type="project" value="UniProtKB-EC"/>
</dbReference>
<keyword evidence="5" id="KW-0418">Kinase</keyword>
<feature type="region of interest" description="Disordered" evidence="7">
    <location>
        <begin position="1"/>
        <end position="38"/>
    </location>
</feature>
<organism evidence="9">
    <name type="scientific">Psilocybe cubensis</name>
    <name type="common">Psychedelic mushroom</name>
    <name type="synonym">Stropharia cubensis</name>
    <dbReference type="NCBI Taxonomy" id="181762"/>
    <lineage>
        <taxon>Eukaryota</taxon>
        <taxon>Fungi</taxon>
        <taxon>Dikarya</taxon>
        <taxon>Basidiomycota</taxon>
        <taxon>Agaricomycotina</taxon>
        <taxon>Agaricomycetes</taxon>
        <taxon>Agaricomycetidae</taxon>
        <taxon>Agaricales</taxon>
        <taxon>Agaricineae</taxon>
        <taxon>Strophariaceae</taxon>
        <taxon>Psilocybe</taxon>
    </lineage>
</organism>
<dbReference type="FunFam" id="3.40.1160.10:FF:000023">
    <property type="entry name" value="Probable aspartokinase"/>
    <property type="match status" value="1"/>
</dbReference>
<dbReference type="GO" id="GO:0005524">
    <property type="term" value="F:ATP binding"/>
    <property type="evidence" value="ECO:0007669"/>
    <property type="project" value="UniProtKB-KW"/>
</dbReference>
<gene>
    <name evidence="9" type="ORF">JR316_011460</name>
</gene>
<dbReference type="InterPro" id="IPR002912">
    <property type="entry name" value="ACT_dom"/>
</dbReference>
<dbReference type="Pfam" id="PF22468">
    <property type="entry name" value="ACT_9"/>
    <property type="match status" value="1"/>
</dbReference>
<evidence type="ECO:0000256" key="6">
    <source>
        <dbReference type="ARBA" id="ARBA00022840"/>
    </source>
</evidence>
<protein>
    <recommendedName>
        <fullName evidence="2">aspartate kinase</fullName>
        <ecNumber evidence="2">2.7.2.4</ecNumber>
    </recommendedName>
</protein>
<dbReference type="Gene3D" id="3.40.1160.10">
    <property type="entry name" value="Acetylglutamate kinase-like"/>
    <property type="match status" value="1"/>
</dbReference>
<dbReference type="GO" id="GO:0009089">
    <property type="term" value="P:lysine biosynthetic process via diaminopimelate"/>
    <property type="evidence" value="ECO:0007669"/>
    <property type="project" value="TreeGrafter"/>
</dbReference>
<dbReference type="PROSITE" id="PS51671">
    <property type="entry name" value="ACT"/>
    <property type="match status" value="1"/>
</dbReference>
<feature type="compositionally biased region" description="Polar residues" evidence="7">
    <location>
        <begin position="140"/>
        <end position="153"/>
    </location>
</feature>
<dbReference type="PANTHER" id="PTHR21499">
    <property type="entry name" value="ASPARTATE KINASE"/>
    <property type="match status" value="1"/>
</dbReference>
<evidence type="ECO:0000313" key="9">
    <source>
        <dbReference type="EMBL" id="KAG5163675.1"/>
    </source>
</evidence>
<dbReference type="EMBL" id="JAFIQS010000014">
    <property type="protein sequence ID" value="KAG5163675.1"/>
    <property type="molecule type" value="Genomic_DNA"/>
</dbReference>
<dbReference type="InterPro" id="IPR045865">
    <property type="entry name" value="ACT-like_dom_sf"/>
</dbReference>
<keyword evidence="3" id="KW-0808">Transferase</keyword>
<evidence type="ECO:0000256" key="4">
    <source>
        <dbReference type="ARBA" id="ARBA00022741"/>
    </source>
</evidence>
<keyword evidence="6" id="KW-0067">ATP-binding</keyword>
<evidence type="ECO:0000256" key="7">
    <source>
        <dbReference type="SAM" id="MobiDB-lite"/>
    </source>
</evidence>
<dbReference type="FunFam" id="3.30.2130.10:FF:000001">
    <property type="entry name" value="Bifunctional aspartokinase/homoserine dehydrogenase"/>
    <property type="match status" value="1"/>
</dbReference>
<evidence type="ECO:0000256" key="3">
    <source>
        <dbReference type="ARBA" id="ARBA00022679"/>
    </source>
</evidence>
<feature type="region of interest" description="Disordered" evidence="7">
    <location>
        <begin position="108"/>
        <end position="153"/>
    </location>
</feature>
<dbReference type="PROSITE" id="PS00324">
    <property type="entry name" value="ASPARTOKINASE"/>
    <property type="match status" value="1"/>
</dbReference>
<dbReference type="SUPFAM" id="SSF55021">
    <property type="entry name" value="ACT-like"/>
    <property type="match status" value="2"/>
</dbReference>
<feature type="compositionally biased region" description="Low complexity" evidence="7">
    <location>
        <begin position="1"/>
        <end position="24"/>
    </location>
</feature>
<dbReference type="Pfam" id="PF00696">
    <property type="entry name" value="AA_kinase"/>
    <property type="match status" value="1"/>
</dbReference>
<proteinExistence type="inferred from homology"/>
<accession>A0A8H7XLB7</accession>
<dbReference type="GO" id="GO:0009090">
    <property type="term" value="P:homoserine biosynthetic process"/>
    <property type="evidence" value="ECO:0007669"/>
    <property type="project" value="TreeGrafter"/>
</dbReference>
<evidence type="ECO:0000259" key="8">
    <source>
        <dbReference type="PROSITE" id="PS51671"/>
    </source>
</evidence>
<dbReference type="PANTHER" id="PTHR21499:SF59">
    <property type="entry name" value="ASPARTOKINASE"/>
    <property type="match status" value="1"/>
</dbReference>
<dbReference type="InterPro" id="IPR054352">
    <property type="entry name" value="ACT_Aspartokinase"/>
</dbReference>
<evidence type="ECO:0000256" key="5">
    <source>
        <dbReference type="ARBA" id="ARBA00022777"/>
    </source>
</evidence>
<dbReference type="GO" id="GO:0009088">
    <property type="term" value="P:threonine biosynthetic process"/>
    <property type="evidence" value="ECO:0007669"/>
    <property type="project" value="UniProtKB-ARBA"/>
</dbReference>
<comment type="caution">
    <text evidence="9">The sequence shown here is derived from an EMBL/GenBank/DDBJ whole genome shotgun (WGS) entry which is preliminary data.</text>
</comment>
<evidence type="ECO:0000256" key="1">
    <source>
        <dbReference type="ARBA" id="ARBA00010122"/>
    </source>
</evidence>
<feature type="compositionally biased region" description="Polar residues" evidence="7">
    <location>
        <begin position="108"/>
        <end position="118"/>
    </location>
</feature>
<dbReference type="InterPro" id="IPR001048">
    <property type="entry name" value="Asp/Glu/Uridylate_kinase"/>
</dbReference>
<dbReference type="NCBIfam" id="TIGR00657">
    <property type="entry name" value="asp_kinases"/>
    <property type="match status" value="1"/>
</dbReference>
<feature type="domain" description="ACT" evidence="8">
    <location>
        <begin position="564"/>
        <end position="639"/>
    </location>
</feature>
<dbReference type="GO" id="GO:0005829">
    <property type="term" value="C:cytosol"/>
    <property type="evidence" value="ECO:0007669"/>
    <property type="project" value="TreeGrafter"/>
</dbReference>
<comment type="similarity">
    <text evidence="1">Belongs to the aspartokinase family.</text>
</comment>
<dbReference type="InterPro" id="IPR001341">
    <property type="entry name" value="Asp_kinase"/>
</dbReference>
<keyword evidence="4" id="KW-0547">Nucleotide-binding</keyword>
<dbReference type="InterPro" id="IPR018042">
    <property type="entry name" value="Aspartate_kinase_CS"/>
</dbReference>
<dbReference type="AlphaFoldDB" id="A0A8H7XLB7"/>
<dbReference type="InterPro" id="IPR036393">
    <property type="entry name" value="AceGlu_kinase-like_sf"/>
</dbReference>
<dbReference type="EC" id="2.7.2.4" evidence="2"/>
<name>A0A8H7XLB7_PSICU</name>
<reference evidence="9" key="1">
    <citation type="submission" date="2021-02" db="EMBL/GenBank/DDBJ databases">
        <title>Psilocybe cubensis genome.</title>
        <authorList>
            <person name="Mckernan K.J."/>
            <person name="Crawford S."/>
            <person name="Trippe A."/>
            <person name="Kane L.T."/>
            <person name="Mclaughlin S."/>
        </authorList>
    </citation>
    <scope>NUCLEOTIDE SEQUENCE [LARGE SCALE GENOMIC DNA]</scope>
    <source>
        <strain evidence="9">MGC-MH-2018</strain>
    </source>
</reference>
<dbReference type="GO" id="GO:0071266">
    <property type="term" value="P:'de novo' L-methionine biosynthetic process"/>
    <property type="evidence" value="ECO:0007669"/>
    <property type="project" value="UniProtKB-ARBA"/>
</dbReference>
<dbReference type="Gene3D" id="3.30.2130.10">
    <property type="entry name" value="VC0802-like"/>
    <property type="match status" value="1"/>
</dbReference>
<evidence type="ECO:0000256" key="2">
    <source>
        <dbReference type="ARBA" id="ARBA00013059"/>
    </source>
</evidence>